<dbReference type="Gene3D" id="1.10.357.10">
    <property type="entry name" value="Tetracycline Repressor, domain 2"/>
    <property type="match status" value="1"/>
</dbReference>
<dbReference type="Proteomes" id="UP000556436">
    <property type="component" value="Unassembled WGS sequence"/>
</dbReference>
<dbReference type="SUPFAM" id="SSF46689">
    <property type="entry name" value="Homeodomain-like"/>
    <property type="match status" value="1"/>
</dbReference>
<dbReference type="PANTHER" id="PTHR47506:SF1">
    <property type="entry name" value="HTH-TYPE TRANSCRIPTIONAL REGULATOR YJDC"/>
    <property type="match status" value="1"/>
</dbReference>
<dbReference type="InterPro" id="IPR009057">
    <property type="entry name" value="Homeodomain-like_sf"/>
</dbReference>
<evidence type="ECO:0000256" key="1">
    <source>
        <dbReference type="ARBA" id="ARBA00023015"/>
    </source>
</evidence>
<accession>A0A7W7PD71</accession>
<evidence type="ECO:0000313" key="7">
    <source>
        <dbReference type="Proteomes" id="UP000556436"/>
    </source>
</evidence>
<evidence type="ECO:0000256" key="2">
    <source>
        <dbReference type="ARBA" id="ARBA00023125"/>
    </source>
</evidence>
<reference evidence="6 7" key="1">
    <citation type="submission" date="2020-08" db="EMBL/GenBank/DDBJ databases">
        <title>Genomic Encyclopedia of Type Strains, Phase III (KMG-III): the genomes of soil and plant-associated and newly described type strains.</title>
        <authorList>
            <person name="Whitman W."/>
        </authorList>
    </citation>
    <scope>NUCLEOTIDE SEQUENCE [LARGE SCALE GENOMIC DNA]</scope>
    <source>
        <strain evidence="6 7">CECT 3265</strain>
    </source>
</reference>
<keyword evidence="1" id="KW-0805">Transcription regulation</keyword>
<dbReference type="Gene3D" id="1.10.10.60">
    <property type="entry name" value="Homeodomain-like"/>
    <property type="match status" value="1"/>
</dbReference>
<feature type="DNA-binding region" description="H-T-H motif" evidence="4">
    <location>
        <begin position="31"/>
        <end position="50"/>
    </location>
</feature>
<dbReference type="GO" id="GO:0003677">
    <property type="term" value="F:DNA binding"/>
    <property type="evidence" value="ECO:0007669"/>
    <property type="project" value="UniProtKB-UniRule"/>
</dbReference>
<dbReference type="EMBL" id="JACHJG010000002">
    <property type="protein sequence ID" value="MBB4885317.1"/>
    <property type="molecule type" value="Genomic_DNA"/>
</dbReference>
<keyword evidence="2 4" id="KW-0238">DNA-binding</keyword>
<dbReference type="Pfam" id="PF00440">
    <property type="entry name" value="TetR_N"/>
    <property type="match status" value="1"/>
</dbReference>
<proteinExistence type="predicted"/>
<keyword evidence="3" id="KW-0804">Transcription</keyword>
<dbReference type="InterPro" id="IPR001647">
    <property type="entry name" value="HTH_TetR"/>
</dbReference>
<comment type="caution">
    <text evidence="6">The sequence shown here is derived from an EMBL/GenBank/DDBJ whole genome shotgun (WGS) entry which is preliminary data.</text>
</comment>
<dbReference type="RefSeq" id="WP_184731730.1">
    <property type="nucleotide sequence ID" value="NZ_BMRW01000006.1"/>
</dbReference>
<feature type="domain" description="HTH tetR-type" evidence="5">
    <location>
        <begin position="8"/>
        <end position="68"/>
    </location>
</feature>
<name>A0A7W7PD71_STRNE</name>
<evidence type="ECO:0000256" key="3">
    <source>
        <dbReference type="ARBA" id="ARBA00023163"/>
    </source>
</evidence>
<dbReference type="Pfam" id="PF16925">
    <property type="entry name" value="TetR_C_13"/>
    <property type="match status" value="1"/>
</dbReference>
<keyword evidence="7" id="KW-1185">Reference proteome</keyword>
<organism evidence="6 7">
    <name type="scientific">Streptomyces netropsis</name>
    <name type="common">Streptoverticillium netropsis</name>
    <dbReference type="NCBI Taxonomy" id="55404"/>
    <lineage>
        <taxon>Bacteria</taxon>
        <taxon>Bacillati</taxon>
        <taxon>Actinomycetota</taxon>
        <taxon>Actinomycetes</taxon>
        <taxon>Kitasatosporales</taxon>
        <taxon>Streptomycetaceae</taxon>
        <taxon>Streptomyces</taxon>
    </lineage>
</organism>
<sequence length="196" mass="21257">MTAGRPREFDIDERLDRALRVFWRQGYEGAALSDLTRAMGISRPSLYAAYGNKEALFDKAIDRYLDAYARHVREALDEPTARAAAERLLRGAVEVTTSRDNPGRGCLVVQGALATGEQAGVVRDKLAARRRAGEADLCARFERARAEGDLPADTDAAGLARYVAMVSYGVSVQASGGATTDDLHRVVDVALSSWPK</sequence>
<gene>
    <name evidence="6" type="ORF">FHS38_001345</name>
</gene>
<evidence type="ECO:0000313" key="6">
    <source>
        <dbReference type="EMBL" id="MBB4885317.1"/>
    </source>
</evidence>
<dbReference type="InterPro" id="IPR011075">
    <property type="entry name" value="TetR_C"/>
</dbReference>
<protein>
    <submittedName>
        <fullName evidence="6">AcrR family transcriptional regulator</fullName>
    </submittedName>
</protein>
<evidence type="ECO:0000256" key="4">
    <source>
        <dbReference type="PROSITE-ProRule" id="PRU00335"/>
    </source>
</evidence>
<dbReference type="PANTHER" id="PTHR47506">
    <property type="entry name" value="TRANSCRIPTIONAL REGULATORY PROTEIN"/>
    <property type="match status" value="1"/>
</dbReference>
<evidence type="ECO:0000259" key="5">
    <source>
        <dbReference type="PROSITE" id="PS50977"/>
    </source>
</evidence>
<dbReference type="InterPro" id="IPR036271">
    <property type="entry name" value="Tet_transcr_reg_TetR-rel_C_sf"/>
</dbReference>
<dbReference type="SUPFAM" id="SSF48498">
    <property type="entry name" value="Tetracyclin repressor-like, C-terminal domain"/>
    <property type="match status" value="1"/>
</dbReference>
<dbReference type="AlphaFoldDB" id="A0A7W7PD71"/>
<dbReference type="PROSITE" id="PS50977">
    <property type="entry name" value="HTH_TETR_2"/>
    <property type="match status" value="1"/>
</dbReference>